<dbReference type="RefSeq" id="WP_004904451.1">
    <property type="nucleotide sequence ID" value="NZ_BBTI01000016.1"/>
</dbReference>
<dbReference type="SUPFAM" id="SSF49478">
    <property type="entry name" value="Cna protein B-type domain"/>
    <property type="match status" value="1"/>
</dbReference>
<reference evidence="1 2" key="1">
    <citation type="submission" date="2013-10" db="EMBL/GenBank/DDBJ databases">
        <title>The Genome Sequence of Acinetobacter brisouii CIP 110357.</title>
        <authorList>
            <consortium name="The Broad Institute Genomics Platform"/>
            <consortium name="The Broad Institute Genome Sequencing Center for Infectious Disease"/>
            <person name="Cerqueira G."/>
            <person name="Feldgarden M."/>
            <person name="Courvalin P."/>
            <person name="Grillot-Courvalin C."/>
            <person name="Clermont D."/>
            <person name="Rocha E."/>
            <person name="Yoon E.-J."/>
            <person name="Nemec A."/>
            <person name="Young S.K."/>
            <person name="Zeng Q."/>
            <person name="Gargeya S."/>
            <person name="Fitzgerald M."/>
            <person name="Abouelleil A."/>
            <person name="Alvarado L."/>
            <person name="Berlin A.M."/>
            <person name="Chapman S.B."/>
            <person name="Gainer-Dewar J."/>
            <person name="Goldberg J."/>
            <person name="Gnerre S."/>
            <person name="Griggs A."/>
            <person name="Gujja S."/>
            <person name="Hansen M."/>
            <person name="Howarth C."/>
            <person name="Imamovic A."/>
            <person name="Ireland A."/>
            <person name="Larimer J."/>
            <person name="McCowan C."/>
            <person name="Murphy C."/>
            <person name="Pearson M."/>
            <person name="Poon T.W."/>
            <person name="Priest M."/>
            <person name="Roberts A."/>
            <person name="Saif S."/>
            <person name="Shea T."/>
            <person name="Sykes S."/>
            <person name="Wortman J."/>
            <person name="Nusbaum C."/>
            <person name="Birren B."/>
        </authorList>
    </citation>
    <scope>NUCLEOTIDE SEQUENCE [LARGE SCALE GENOMIC DNA]</scope>
    <source>
        <strain evidence="1 2">CIP 110357</strain>
    </source>
</reference>
<keyword evidence="2" id="KW-1185">Reference proteome</keyword>
<gene>
    <name evidence="1" type="ORF">P255_02992</name>
</gene>
<dbReference type="EMBL" id="AYEU01000015">
    <property type="protein sequence ID" value="ESK47510.1"/>
    <property type="molecule type" value="Genomic_DNA"/>
</dbReference>
<dbReference type="PATRIC" id="fig|1341683.3.peg.2952"/>
<dbReference type="Proteomes" id="UP000018418">
    <property type="component" value="Unassembled WGS sequence"/>
</dbReference>
<sequence length="123" mass="13766">MSLKIFRAFWGGYTPDYAKLAERGYFVMPSIGKKIITVANANQGFGIAKGTVKKLGKIYPSAQVCLFRKDTRALLWETTSKSDGSYRFRNIAIGLECFVVAFDPAQQYNAVIQDKVKTKDGRL</sequence>
<dbReference type="HOGENOM" id="CLU_2068044_0_0_6"/>
<evidence type="ECO:0000313" key="1">
    <source>
        <dbReference type="EMBL" id="ESK47510.1"/>
    </source>
</evidence>
<name>V2UFS2_9GAMM</name>
<evidence type="ECO:0008006" key="3">
    <source>
        <dbReference type="Google" id="ProtNLM"/>
    </source>
</evidence>
<proteinExistence type="predicted"/>
<accession>V2UFS2</accession>
<dbReference type="AlphaFoldDB" id="V2UFS2"/>
<comment type="caution">
    <text evidence="1">The sequence shown here is derived from an EMBL/GenBank/DDBJ whole genome shotgun (WGS) entry which is preliminary data.</text>
</comment>
<evidence type="ECO:0000313" key="2">
    <source>
        <dbReference type="Proteomes" id="UP000018418"/>
    </source>
</evidence>
<dbReference type="OrthoDB" id="6693433at2"/>
<organism evidence="1 2">
    <name type="scientific">Acinetobacter brisouii CIP 110357</name>
    <dbReference type="NCBI Taxonomy" id="1341683"/>
    <lineage>
        <taxon>Bacteria</taxon>
        <taxon>Pseudomonadati</taxon>
        <taxon>Pseudomonadota</taxon>
        <taxon>Gammaproteobacteria</taxon>
        <taxon>Moraxellales</taxon>
        <taxon>Moraxellaceae</taxon>
        <taxon>Acinetobacter</taxon>
    </lineage>
</organism>
<protein>
    <recommendedName>
        <fullName evidence="3">Carboxypeptidase regulatory-like domain-containing protein</fullName>
    </recommendedName>
</protein>